<organism evidence="1 2">
    <name type="scientific">Xenoophorus captivus</name>
    <dbReference type="NCBI Taxonomy" id="1517983"/>
    <lineage>
        <taxon>Eukaryota</taxon>
        <taxon>Metazoa</taxon>
        <taxon>Chordata</taxon>
        <taxon>Craniata</taxon>
        <taxon>Vertebrata</taxon>
        <taxon>Euteleostomi</taxon>
        <taxon>Actinopterygii</taxon>
        <taxon>Neopterygii</taxon>
        <taxon>Teleostei</taxon>
        <taxon>Neoteleostei</taxon>
        <taxon>Acanthomorphata</taxon>
        <taxon>Ovalentaria</taxon>
        <taxon>Atherinomorphae</taxon>
        <taxon>Cyprinodontiformes</taxon>
        <taxon>Goodeidae</taxon>
        <taxon>Xenoophorus</taxon>
    </lineage>
</organism>
<evidence type="ECO:0000313" key="2">
    <source>
        <dbReference type="Proteomes" id="UP001434883"/>
    </source>
</evidence>
<dbReference type="Proteomes" id="UP001434883">
    <property type="component" value="Unassembled WGS sequence"/>
</dbReference>
<feature type="non-terminal residue" evidence="1">
    <location>
        <position position="1"/>
    </location>
</feature>
<comment type="caution">
    <text evidence="1">The sequence shown here is derived from an EMBL/GenBank/DDBJ whole genome shotgun (WGS) entry which is preliminary data.</text>
</comment>
<dbReference type="EMBL" id="JAHRIN010068325">
    <property type="protein sequence ID" value="MEQ2215445.1"/>
    <property type="molecule type" value="Genomic_DNA"/>
</dbReference>
<keyword evidence="2" id="KW-1185">Reference proteome</keyword>
<accession>A0ABV0S4E6</accession>
<reference evidence="1 2" key="1">
    <citation type="submission" date="2021-06" db="EMBL/GenBank/DDBJ databases">
        <authorList>
            <person name="Palmer J.M."/>
        </authorList>
    </citation>
    <scope>NUCLEOTIDE SEQUENCE [LARGE SCALE GENOMIC DNA]</scope>
    <source>
        <strain evidence="1 2">XC_2019</strain>
        <tissue evidence="1">Muscle</tissue>
    </source>
</reference>
<gene>
    <name evidence="1" type="ORF">XENOCAPTIV_001153</name>
</gene>
<evidence type="ECO:0000313" key="1">
    <source>
        <dbReference type="EMBL" id="MEQ2215445.1"/>
    </source>
</evidence>
<proteinExistence type="predicted"/>
<sequence>GQHYVPEKSTYGLPIYLSRTQSPVPDVEFQPQCSDTCGLRLRLTGVTSLSIAVDYATVTRVLCIEGPGDLPYISMTMSQTLQTRYKVTWTSAFRAAVHTFRIKTQKGGMYLPIISYIWEDPKDRFWLPTLHLLDGRVVAVGTHSSPDSAPPGTDVKGWQVSVTTAEGSTQASVITKTVTCGPIHLLISISMPQQNSQAVYVGNTAISVDRASAAIVWTVRLLAPHSQGLQRHLGSDLKTGR</sequence>
<protein>
    <submittedName>
        <fullName evidence="1">Uncharacterized protein</fullName>
    </submittedName>
</protein>
<name>A0ABV0S4E6_9TELE</name>